<evidence type="ECO:0000256" key="10">
    <source>
        <dbReference type="ARBA" id="ARBA00022737"/>
    </source>
</evidence>
<comment type="similarity">
    <text evidence="2">Belongs to the RLP family.</text>
</comment>
<keyword evidence="13" id="KW-0067">ATP-binding</keyword>
<evidence type="ECO:0000313" key="20">
    <source>
        <dbReference type="Proteomes" id="UP001206925"/>
    </source>
</evidence>
<proteinExistence type="inferred from homology"/>
<feature type="domain" description="Disease resistance R13L4/SHOC-2-like LRR" evidence="18">
    <location>
        <begin position="108"/>
        <end position="342"/>
    </location>
</feature>
<evidence type="ECO:0000256" key="5">
    <source>
        <dbReference type="ARBA" id="ARBA00022527"/>
    </source>
</evidence>
<evidence type="ECO:0000256" key="2">
    <source>
        <dbReference type="ARBA" id="ARBA00009592"/>
    </source>
</evidence>
<comment type="subcellular location">
    <subcellularLocation>
        <location evidence="1">Cell membrane</location>
        <topology evidence="1">Single-pass type I membrane protein</topology>
    </subcellularLocation>
</comment>
<dbReference type="SMART" id="SM00369">
    <property type="entry name" value="LRR_TYP"/>
    <property type="match status" value="10"/>
</dbReference>
<dbReference type="FunFam" id="3.80.10.10:FF:000288">
    <property type="entry name" value="LRR receptor-like serine/threonine-protein kinase EFR"/>
    <property type="match status" value="1"/>
</dbReference>
<gene>
    <name evidence="19" type="ORF">M8C21_023623</name>
</gene>
<keyword evidence="9" id="KW-0732">Signal</keyword>
<dbReference type="Pfam" id="PF08263">
    <property type="entry name" value="LRRNT_2"/>
    <property type="match status" value="2"/>
</dbReference>
<dbReference type="Gene3D" id="3.80.10.10">
    <property type="entry name" value="Ribonuclease Inhibitor"/>
    <property type="match status" value="5"/>
</dbReference>
<dbReference type="AlphaFoldDB" id="A0AAD5CVV3"/>
<dbReference type="GO" id="GO:0005886">
    <property type="term" value="C:plasma membrane"/>
    <property type="evidence" value="ECO:0007669"/>
    <property type="project" value="UniProtKB-SubCell"/>
</dbReference>
<dbReference type="FunFam" id="3.80.10.10:FF:000383">
    <property type="entry name" value="Leucine-rich repeat receptor protein kinase EMS1"/>
    <property type="match status" value="1"/>
</dbReference>
<dbReference type="GO" id="GO:0005524">
    <property type="term" value="F:ATP binding"/>
    <property type="evidence" value="ECO:0007669"/>
    <property type="project" value="UniProtKB-KW"/>
</dbReference>
<comment type="caution">
    <text evidence="19">The sequence shown here is derived from an EMBL/GenBank/DDBJ whole genome shotgun (WGS) entry which is preliminary data.</text>
</comment>
<feature type="domain" description="Leucine-rich repeat-containing N-terminal plant-type" evidence="17">
    <location>
        <begin position="49"/>
        <end position="87"/>
    </location>
</feature>
<evidence type="ECO:0000259" key="17">
    <source>
        <dbReference type="Pfam" id="PF08263"/>
    </source>
</evidence>
<keyword evidence="10" id="KW-0677">Repeat</keyword>
<evidence type="ECO:0000259" key="18">
    <source>
        <dbReference type="Pfam" id="PF23598"/>
    </source>
</evidence>
<evidence type="ECO:0000256" key="6">
    <source>
        <dbReference type="ARBA" id="ARBA00022614"/>
    </source>
</evidence>
<keyword evidence="14" id="KW-1133">Transmembrane helix</keyword>
<feature type="non-terminal residue" evidence="19">
    <location>
        <position position="1187"/>
    </location>
</feature>
<sequence length="1187" mass="128643">TLASKFSFNQRLDIASPKYLVKSSTPAKAIIVVALVIHMIGGVYSCSAASDHLSLLEIKSKITHDPQGALTSWNDSLPFCRWRGVTCGRRHQRVTMLNLPAMGLVGSLSPYLGNLSFLRYVIFDHNQLHGRIPPQIDRLHRLKVLSLANNSFTGEIPANMSSWPKLTFLSLRINKLSGKIPNTFTSLLMITTIMLGENEFTGGIPASLSNLTSLEVLSLYSCPLGGSIPDSFNQLKNLRRIGLSLNGLVGAFSSFFFNISTLEMLSLSQNQLHGSIPSNLCLSQPHLVLIELAINHFNGFLPPSITNCSGLIALDVSLNDLKGEIATDFGRLQQLNFLSLGGNSFGSSKDLDGMDFIHSLSNCSNLDTLELSDNQLGGVLPNSLGNFSSKLSYLAMGDNYLSGTIPSSIGNLLGLATLSLNENNFIGIIPESIGKLQNLRILYLYGNHLSGFIPRSIGNLSLLTKVTLGRNSLEGTIPSAIGSWKQVIDLDLYGNKLSGSVPKELFQLFSLSIALNLSQNNLSGVLPQEIGNLKLLGMLDFSMNRFTGELPSSLSSCISLQSLNLSGNLFYGSMPKSIGSMKGLEYVDLSRNNLSGHIPTYLQQIQLRYIDLSYNNFDGEVPVKGVFANTRAISIIGNTRLCGGIPELHLPKCTSTTSPKRRTRKLSVNVIVAVSVCSTVAGKKPIDPMFEEGLGLHSYARSALADGHVLHIVDPMFLSGDVNENSIISLVKIGVQCSYESPQDRMDIATVVHELLGTNIAIALVIHMIGAVYGSSSASDQLALLEIKSKITHDPQGALTSWNDSLPFCQWRGVTCGRRHQRVTILNLQGKGLVGSLSPFIGNMSFLRYINFDSNQLHGSIPPEIGHLYRLQSISLFNNSFTGEIPANMTSCPKLSSIDLEVNKLSGKIPNAFTSKLITFIALSDNELTGCIPPSIGNLTSLDTLSIADCHLGGSIPDSFNQLKNLRRIGLGSNRLVGAFPPFMFNLSMLEILSFSENQLEGSLPSNLCLSQPHLTWIGLGTNHISGFLPPSISNCSELETLVLPYNYLKGKIAIDFGRLQHLTSLSLGGNSFGSKELGDMNFFHSLSNCSNLKTMELSSNQLKGLLPNSLGNFSSKLSYLGMDDNYLLGSIPSSIGNLISLSAIFLDRNDFTVKIGVQCSYESPQDRMDIATVVRDLLGTTLGTRS</sequence>
<dbReference type="EC" id="2.7.11.1" evidence="3"/>
<feature type="domain" description="Leucine-rich repeat-containing N-terminal plant-type" evidence="17">
    <location>
        <begin position="778"/>
        <end position="816"/>
    </location>
</feature>
<dbReference type="EMBL" id="JAMZMK010006388">
    <property type="protein sequence ID" value="KAI7749288.1"/>
    <property type="molecule type" value="Genomic_DNA"/>
</dbReference>
<dbReference type="Proteomes" id="UP001206925">
    <property type="component" value="Unassembled WGS sequence"/>
</dbReference>
<keyword evidence="11" id="KW-0547">Nucleotide-binding</keyword>
<evidence type="ECO:0000313" key="19">
    <source>
        <dbReference type="EMBL" id="KAI7749288.1"/>
    </source>
</evidence>
<dbReference type="InterPro" id="IPR001611">
    <property type="entry name" value="Leu-rich_rpt"/>
</dbReference>
<keyword evidence="8" id="KW-0812">Transmembrane</keyword>
<evidence type="ECO:0000256" key="14">
    <source>
        <dbReference type="ARBA" id="ARBA00022989"/>
    </source>
</evidence>
<dbReference type="GO" id="GO:0051707">
    <property type="term" value="P:response to other organism"/>
    <property type="evidence" value="ECO:0007669"/>
    <property type="project" value="UniProtKB-ARBA"/>
</dbReference>
<dbReference type="SUPFAM" id="SSF52047">
    <property type="entry name" value="RNI-like"/>
    <property type="match status" value="1"/>
</dbReference>
<evidence type="ECO:0000256" key="7">
    <source>
        <dbReference type="ARBA" id="ARBA00022679"/>
    </source>
</evidence>
<evidence type="ECO:0000256" key="3">
    <source>
        <dbReference type="ARBA" id="ARBA00012513"/>
    </source>
</evidence>
<accession>A0AAD5CVV3</accession>
<keyword evidence="5" id="KW-0723">Serine/threonine-protein kinase</keyword>
<evidence type="ECO:0000256" key="9">
    <source>
        <dbReference type="ARBA" id="ARBA00022729"/>
    </source>
</evidence>
<dbReference type="PANTHER" id="PTHR48065:SF11">
    <property type="entry name" value="OS11G0213300 PROTEIN"/>
    <property type="match status" value="1"/>
</dbReference>
<evidence type="ECO:0000256" key="1">
    <source>
        <dbReference type="ARBA" id="ARBA00004251"/>
    </source>
</evidence>
<evidence type="ECO:0000256" key="15">
    <source>
        <dbReference type="ARBA" id="ARBA00023136"/>
    </source>
</evidence>
<organism evidence="19 20">
    <name type="scientific">Ambrosia artemisiifolia</name>
    <name type="common">Common ragweed</name>
    <dbReference type="NCBI Taxonomy" id="4212"/>
    <lineage>
        <taxon>Eukaryota</taxon>
        <taxon>Viridiplantae</taxon>
        <taxon>Streptophyta</taxon>
        <taxon>Embryophyta</taxon>
        <taxon>Tracheophyta</taxon>
        <taxon>Spermatophyta</taxon>
        <taxon>Magnoliopsida</taxon>
        <taxon>eudicotyledons</taxon>
        <taxon>Gunneridae</taxon>
        <taxon>Pentapetalae</taxon>
        <taxon>asterids</taxon>
        <taxon>campanulids</taxon>
        <taxon>Asterales</taxon>
        <taxon>Asteraceae</taxon>
        <taxon>Asteroideae</taxon>
        <taxon>Heliantheae alliance</taxon>
        <taxon>Heliantheae</taxon>
        <taxon>Ambrosia</taxon>
    </lineage>
</organism>
<dbReference type="FunFam" id="3.80.10.10:FF:000275">
    <property type="entry name" value="Leucine-rich repeat receptor-like protein kinase"/>
    <property type="match status" value="2"/>
</dbReference>
<evidence type="ECO:0000256" key="4">
    <source>
        <dbReference type="ARBA" id="ARBA00022475"/>
    </source>
</evidence>
<dbReference type="Gene3D" id="1.10.510.10">
    <property type="entry name" value="Transferase(Phosphotransferase) domain 1"/>
    <property type="match status" value="1"/>
</dbReference>
<keyword evidence="7" id="KW-0808">Transferase</keyword>
<dbReference type="PANTHER" id="PTHR48065">
    <property type="entry name" value="OS10G0469600 PROTEIN"/>
    <property type="match status" value="1"/>
</dbReference>
<dbReference type="InterPro" id="IPR013210">
    <property type="entry name" value="LRR_N_plant-typ"/>
</dbReference>
<protein>
    <recommendedName>
        <fullName evidence="3">non-specific serine/threonine protein kinase</fullName>
        <ecNumber evidence="3">2.7.11.1</ecNumber>
    </recommendedName>
</protein>
<dbReference type="Pfam" id="PF23598">
    <property type="entry name" value="LRR_14"/>
    <property type="match status" value="1"/>
</dbReference>
<dbReference type="InterPro" id="IPR003591">
    <property type="entry name" value="Leu-rich_rpt_typical-subtyp"/>
</dbReference>
<dbReference type="Pfam" id="PF13855">
    <property type="entry name" value="LRR_8"/>
    <property type="match status" value="2"/>
</dbReference>
<keyword evidence="4" id="KW-1003">Cell membrane</keyword>
<evidence type="ECO:0000256" key="12">
    <source>
        <dbReference type="ARBA" id="ARBA00022777"/>
    </source>
</evidence>
<keyword evidence="6" id="KW-0433">Leucine-rich repeat</keyword>
<dbReference type="InterPro" id="IPR055414">
    <property type="entry name" value="LRR_R13L4/SHOC2-like"/>
</dbReference>
<dbReference type="GO" id="GO:0006952">
    <property type="term" value="P:defense response"/>
    <property type="evidence" value="ECO:0007669"/>
    <property type="project" value="UniProtKB-ARBA"/>
</dbReference>
<dbReference type="InterPro" id="IPR032675">
    <property type="entry name" value="LRR_dom_sf"/>
</dbReference>
<keyword evidence="20" id="KW-1185">Reference proteome</keyword>
<keyword evidence="12" id="KW-0418">Kinase</keyword>
<dbReference type="FunFam" id="3.80.10.10:FF:000041">
    <property type="entry name" value="LRR receptor-like serine/threonine-protein kinase ERECTA"/>
    <property type="match status" value="1"/>
</dbReference>
<dbReference type="SUPFAM" id="SSF52058">
    <property type="entry name" value="L domain-like"/>
    <property type="match status" value="3"/>
</dbReference>
<keyword evidence="16" id="KW-0325">Glycoprotein</keyword>
<evidence type="ECO:0000256" key="8">
    <source>
        <dbReference type="ARBA" id="ARBA00022692"/>
    </source>
</evidence>
<evidence type="ECO:0000256" key="13">
    <source>
        <dbReference type="ARBA" id="ARBA00022840"/>
    </source>
</evidence>
<evidence type="ECO:0000256" key="16">
    <source>
        <dbReference type="ARBA" id="ARBA00023180"/>
    </source>
</evidence>
<keyword evidence="15" id="KW-0472">Membrane</keyword>
<name>A0AAD5CVV3_AMBAR</name>
<dbReference type="GO" id="GO:0004674">
    <property type="term" value="F:protein serine/threonine kinase activity"/>
    <property type="evidence" value="ECO:0007669"/>
    <property type="project" value="UniProtKB-KW"/>
</dbReference>
<dbReference type="Pfam" id="PF00560">
    <property type="entry name" value="LRR_1"/>
    <property type="match status" value="5"/>
</dbReference>
<reference evidence="19" key="1">
    <citation type="submission" date="2022-06" db="EMBL/GenBank/DDBJ databases">
        <title>Uncovering the hologenomic basis of an extraordinary plant invasion.</title>
        <authorList>
            <person name="Bieker V.C."/>
            <person name="Martin M.D."/>
            <person name="Gilbert T."/>
            <person name="Hodgins K."/>
            <person name="Battlay P."/>
            <person name="Petersen B."/>
            <person name="Wilson J."/>
        </authorList>
    </citation>
    <scope>NUCLEOTIDE SEQUENCE</scope>
    <source>
        <strain evidence="19">AA19_3_7</strain>
        <tissue evidence="19">Leaf</tissue>
    </source>
</reference>
<evidence type="ECO:0000256" key="11">
    <source>
        <dbReference type="ARBA" id="ARBA00022741"/>
    </source>
</evidence>